<dbReference type="GO" id="GO:0016787">
    <property type="term" value="F:hydrolase activity"/>
    <property type="evidence" value="ECO:0007669"/>
    <property type="project" value="UniProtKB-KW"/>
</dbReference>
<dbReference type="Gene3D" id="2.130.10.10">
    <property type="entry name" value="YVTN repeat-like/Quinoprotein amine dehydrogenase"/>
    <property type="match status" value="5"/>
</dbReference>
<dbReference type="InterPro" id="IPR015943">
    <property type="entry name" value="WD40/YVTN_repeat-like_dom_sf"/>
</dbReference>
<feature type="domain" description="Sortilin N-terminal" evidence="3">
    <location>
        <begin position="187"/>
        <end position="331"/>
    </location>
</feature>
<name>A0A8J6Y4A8_9BACT</name>
<sequence>MKNRRTIILPALCAFLLVACAGAALAEDAVRQLTADDFKHVPWRSVGPANMGGRVSAIGLVPGSRTSFFVGFATGGLWKTDNMGVTFSPVFDKQATQNIGAVVVADGPGEDDKGKFVWVGTGEGNGRNSSSWGNGMYRSVDGGKSWDHLGLEETHDIPRIAVDPRNPDVCYVAALGHLWGASPERGIYKTSDGGKSWVHALKVDDATGASDVIIDPAKPDTVYAAMYTRRRATWGFTGNSEKGGIFRSDDGGKNWKKLTVGLPPVTGRIGLAVVPTNTDHLFAVVESSYGGSGRTMMENYSPSGGLFKSTDRGESWERLTDILFRPFYFTRVAVDPEDENRVYLPGWDLAISDDGGRTFRRSGSERVHVDFHAIVVNPLDSNQILVGNDGGIYITHDRAKTWDYLNHMAVGQFYEVSVDMSEPYRIGGGLQDNGSYIGPSETSHFVEDTNKDGILSKDWEMVGGGDGFDVGFDPTDPDLIYTTSQGGSLIRRRLDTHLARLIRPAPREGEPRLRFNWNAPFLISKYDPTVLYHGGNKLFKLTERGDKWFAISGDLTRNEPGRTDVVGSNAEAYGTLTNIAESPLKQGLLWTGADDGMVQVTTDEGKTWNDVTPDDIGILYVSSVVASKHDEKVAYLAADGHRSDDFRPLAWKTTDLGKSWSSIAGDLPDGNPINELTEDPVNRLVLYAGTEFGVYVTVDSGVHWVKLNGNGLPPVAVDDLVVHPREKDLVLGTHGRSIWVLDDASFLSQMTPELLTRPVALFDIMPAKGKQLSMRSYGAGHGIFRAQNPPMGATINFWIREAAGESYKLAIQDGSGFTIRELSGVARNGVNRAVWDLQADAKHRIPTADHGGGQKQFVDGGTYKVVLTVGEETAETTVEVAPPADW</sequence>
<comment type="caution">
    <text evidence="4">The sequence shown here is derived from an EMBL/GenBank/DDBJ whole genome shotgun (WGS) entry which is preliminary data.</text>
</comment>
<evidence type="ECO:0000259" key="3">
    <source>
        <dbReference type="Pfam" id="PF15902"/>
    </source>
</evidence>
<dbReference type="SUPFAM" id="SSF110296">
    <property type="entry name" value="Oligoxyloglucan reducing end-specific cellobiohydrolase"/>
    <property type="match status" value="2"/>
</dbReference>
<dbReference type="InterPro" id="IPR036278">
    <property type="entry name" value="Sialidase_sf"/>
</dbReference>
<dbReference type="PANTHER" id="PTHR43739">
    <property type="entry name" value="XYLOGLUCANASE (EUROFUNG)"/>
    <property type="match status" value="1"/>
</dbReference>
<dbReference type="PANTHER" id="PTHR43739:SF5">
    <property type="entry name" value="EXO-ALPHA-SIALIDASE"/>
    <property type="match status" value="1"/>
</dbReference>
<dbReference type="InterPro" id="IPR031778">
    <property type="entry name" value="Sortilin_N"/>
</dbReference>
<dbReference type="InterPro" id="IPR052025">
    <property type="entry name" value="Xyloglucanase_GH74"/>
</dbReference>
<dbReference type="PROSITE" id="PS51257">
    <property type="entry name" value="PROKAR_LIPOPROTEIN"/>
    <property type="match status" value="1"/>
</dbReference>
<evidence type="ECO:0000256" key="1">
    <source>
        <dbReference type="ARBA" id="ARBA00022737"/>
    </source>
</evidence>
<dbReference type="CDD" id="cd15482">
    <property type="entry name" value="Sialidase_non-viral"/>
    <property type="match status" value="1"/>
</dbReference>
<protein>
    <submittedName>
        <fullName evidence="4">Glycosyl hydrolase</fullName>
    </submittedName>
</protein>
<dbReference type="GO" id="GO:0010411">
    <property type="term" value="P:xyloglucan metabolic process"/>
    <property type="evidence" value="ECO:0007669"/>
    <property type="project" value="TreeGrafter"/>
</dbReference>
<proteinExistence type="predicted"/>
<evidence type="ECO:0000313" key="5">
    <source>
        <dbReference type="Proteomes" id="UP000648239"/>
    </source>
</evidence>
<dbReference type="Pfam" id="PF15902">
    <property type="entry name" value="Sortilin-Vps10"/>
    <property type="match status" value="1"/>
</dbReference>
<keyword evidence="4" id="KW-0378">Hydrolase</keyword>
<reference evidence="4 5" key="1">
    <citation type="submission" date="2020-08" db="EMBL/GenBank/DDBJ databases">
        <title>Acidobacteriota in marine sediments use diverse sulfur dissimilation pathways.</title>
        <authorList>
            <person name="Wasmund K."/>
        </authorList>
    </citation>
    <scope>NUCLEOTIDE SEQUENCE [LARGE SCALE GENOMIC DNA]</scope>
    <source>
        <strain evidence="4">MAG AM4</strain>
    </source>
</reference>
<organism evidence="4 5">
    <name type="scientific">Candidatus Polarisedimenticola svalbardensis</name>
    <dbReference type="NCBI Taxonomy" id="2886004"/>
    <lineage>
        <taxon>Bacteria</taxon>
        <taxon>Pseudomonadati</taxon>
        <taxon>Acidobacteriota</taxon>
        <taxon>Candidatus Polarisedimenticolia</taxon>
        <taxon>Candidatus Polarisedimenticolales</taxon>
        <taxon>Candidatus Polarisedimenticolaceae</taxon>
        <taxon>Candidatus Polarisedimenticola</taxon>
    </lineage>
</organism>
<keyword evidence="1" id="KW-0677">Repeat</keyword>
<dbReference type="AlphaFoldDB" id="A0A8J6Y4A8"/>
<feature type="chain" id="PRO_5035187556" evidence="2">
    <location>
        <begin position="27"/>
        <end position="886"/>
    </location>
</feature>
<gene>
    <name evidence="4" type="ORF">IFK94_02255</name>
</gene>
<feature type="signal peptide" evidence="2">
    <location>
        <begin position="1"/>
        <end position="26"/>
    </location>
</feature>
<dbReference type="SUPFAM" id="SSF50939">
    <property type="entry name" value="Sialidases"/>
    <property type="match status" value="1"/>
</dbReference>
<dbReference type="Proteomes" id="UP000648239">
    <property type="component" value="Unassembled WGS sequence"/>
</dbReference>
<dbReference type="EMBL" id="JACXWD010000004">
    <property type="protein sequence ID" value="MBD3866920.1"/>
    <property type="molecule type" value="Genomic_DNA"/>
</dbReference>
<evidence type="ECO:0000256" key="2">
    <source>
        <dbReference type="SAM" id="SignalP"/>
    </source>
</evidence>
<accession>A0A8J6Y4A8</accession>
<evidence type="ECO:0000313" key="4">
    <source>
        <dbReference type="EMBL" id="MBD3866920.1"/>
    </source>
</evidence>
<keyword evidence="2" id="KW-0732">Signal</keyword>